<keyword evidence="3 7" id="KW-0847">Vitamin C</keyword>
<organism evidence="9">
    <name type="scientific">Lyngbya confervoides BDU141951</name>
    <dbReference type="NCBI Taxonomy" id="1574623"/>
    <lineage>
        <taxon>Bacteria</taxon>
        <taxon>Bacillati</taxon>
        <taxon>Cyanobacteriota</taxon>
        <taxon>Cyanophyceae</taxon>
        <taxon>Oscillatoriophycideae</taxon>
        <taxon>Oscillatoriales</taxon>
        <taxon>Microcoleaceae</taxon>
        <taxon>Lyngbya</taxon>
    </lineage>
</organism>
<dbReference type="InterPro" id="IPR005123">
    <property type="entry name" value="Oxoglu/Fe-dep_dioxygenase_dom"/>
</dbReference>
<feature type="binding site" evidence="7">
    <location>
        <position position="161"/>
    </location>
    <ligand>
        <name>2-oxoglutarate</name>
        <dbReference type="ChEBI" id="CHEBI:16810"/>
    </ligand>
</feature>
<dbReference type="PANTHER" id="PTHR41536:SF1">
    <property type="entry name" value="PKHD-TYPE HYDROXYLASE YBIX"/>
    <property type="match status" value="1"/>
</dbReference>
<feature type="domain" description="Fe2OG dioxygenase" evidence="8">
    <location>
        <begin position="76"/>
        <end position="170"/>
    </location>
</feature>
<keyword evidence="4 7" id="KW-0223">Dioxygenase</keyword>
<dbReference type="GO" id="GO:0016706">
    <property type="term" value="F:2-oxoglutarate-dependent dioxygenase activity"/>
    <property type="evidence" value="ECO:0007669"/>
    <property type="project" value="UniProtKB-UniRule"/>
</dbReference>
<reference evidence="9" key="1">
    <citation type="submission" date="2014-11" db="EMBL/GenBank/DDBJ databases">
        <authorList>
            <person name="Malar M.C."/>
            <person name="Sen D."/>
            <person name="Tripathy S."/>
        </authorList>
    </citation>
    <scope>NUCLEOTIDE SEQUENCE</scope>
    <source>
        <strain evidence="9">BDU141951</strain>
    </source>
</reference>
<dbReference type="GO" id="GO:0006974">
    <property type="term" value="P:DNA damage response"/>
    <property type="evidence" value="ECO:0007669"/>
    <property type="project" value="TreeGrafter"/>
</dbReference>
<dbReference type="Gene3D" id="4.10.860.20">
    <property type="entry name" value="Rabenosyn, Rab binding domain"/>
    <property type="match status" value="1"/>
</dbReference>
<dbReference type="SMART" id="SM00702">
    <property type="entry name" value="P4Hc"/>
    <property type="match status" value="1"/>
</dbReference>
<dbReference type="InterPro" id="IPR006620">
    <property type="entry name" value="Pro_4_hyd_alph"/>
</dbReference>
<dbReference type="PANTHER" id="PTHR41536">
    <property type="entry name" value="PKHD-TYPE HYDROXYLASE YBIX"/>
    <property type="match status" value="1"/>
</dbReference>
<dbReference type="PROSITE" id="PS51471">
    <property type="entry name" value="FE2OG_OXY"/>
    <property type="match status" value="1"/>
</dbReference>
<accession>A0A0C1V8M0</accession>
<evidence type="ECO:0000256" key="1">
    <source>
        <dbReference type="ARBA" id="ARBA00001961"/>
    </source>
</evidence>
<reference evidence="9" key="3">
    <citation type="submission" date="2020-02" db="EMBL/GenBank/DDBJ databases">
        <authorList>
            <person name="Sarangi A.N."/>
            <person name="Ghosh S."/>
            <person name="Mukherjee M."/>
            <person name="Tripathy S."/>
        </authorList>
    </citation>
    <scope>NUCLEOTIDE SEQUENCE</scope>
    <source>
        <strain evidence="9">BDU141951</strain>
    </source>
</reference>
<evidence type="ECO:0000313" key="9">
    <source>
        <dbReference type="EMBL" id="NEV68845.1"/>
    </source>
</evidence>
<name>A0A0C1V8M0_9CYAN</name>
<evidence type="ECO:0000256" key="7">
    <source>
        <dbReference type="HAMAP-Rule" id="MF_00657"/>
    </source>
</evidence>
<comment type="caution">
    <text evidence="9">The sequence shown here is derived from an EMBL/GenBank/DDBJ whole genome shotgun (WGS) entry which is preliminary data.</text>
</comment>
<dbReference type="NCBIfam" id="NF003975">
    <property type="entry name" value="PRK05467.1-4"/>
    <property type="match status" value="1"/>
</dbReference>
<dbReference type="GO" id="GO:0005506">
    <property type="term" value="F:iron ion binding"/>
    <property type="evidence" value="ECO:0007669"/>
    <property type="project" value="UniProtKB-UniRule"/>
</dbReference>
<evidence type="ECO:0000256" key="3">
    <source>
        <dbReference type="ARBA" id="ARBA00022896"/>
    </source>
</evidence>
<dbReference type="InterPro" id="IPR041097">
    <property type="entry name" value="PKHD_C"/>
</dbReference>
<dbReference type="InterPro" id="IPR023550">
    <property type="entry name" value="PKHD_hydroxylase"/>
</dbReference>
<feature type="binding site" evidence="7">
    <location>
        <position position="151"/>
    </location>
    <ligand>
        <name>Fe cation</name>
        <dbReference type="ChEBI" id="CHEBI:24875"/>
    </ligand>
</feature>
<dbReference type="HAMAP" id="MF_00657">
    <property type="entry name" value="Hydroxyl_YbiX"/>
    <property type="match status" value="1"/>
</dbReference>
<keyword evidence="6 7" id="KW-0408">Iron</keyword>
<comment type="cofactor">
    <cofactor evidence="7">
        <name>Fe(2+)</name>
        <dbReference type="ChEBI" id="CHEBI:29033"/>
    </cofactor>
    <text evidence="7">Binds 1 Fe(2+) ion per subunit.</text>
</comment>
<comment type="cofactor">
    <cofactor evidence="1 7">
        <name>L-ascorbate</name>
        <dbReference type="ChEBI" id="CHEBI:38290"/>
    </cofactor>
</comment>
<dbReference type="Pfam" id="PF18331">
    <property type="entry name" value="PKHD_C"/>
    <property type="match status" value="1"/>
</dbReference>
<dbReference type="GO" id="GO:0006879">
    <property type="term" value="P:intracellular iron ion homeostasis"/>
    <property type="evidence" value="ECO:0007669"/>
    <property type="project" value="TreeGrafter"/>
</dbReference>
<keyword evidence="5 7" id="KW-0560">Oxidoreductase</keyword>
<protein>
    <submittedName>
        <fullName evidence="9">Fe2+-dependent dioxygenase</fullName>
    </submittedName>
</protein>
<dbReference type="NCBIfam" id="NF003974">
    <property type="entry name" value="PRK05467.1-3"/>
    <property type="match status" value="1"/>
</dbReference>
<dbReference type="AlphaFoldDB" id="A0A0C1V8M0"/>
<dbReference type="Gene3D" id="2.60.120.620">
    <property type="entry name" value="q2cbj1_9rhob like domain"/>
    <property type="match status" value="1"/>
</dbReference>
<feature type="binding site" evidence="7">
    <location>
        <position position="94"/>
    </location>
    <ligand>
        <name>Fe cation</name>
        <dbReference type="ChEBI" id="CHEBI:24875"/>
    </ligand>
</feature>
<evidence type="ECO:0000256" key="6">
    <source>
        <dbReference type="ARBA" id="ARBA00023004"/>
    </source>
</evidence>
<evidence type="ECO:0000259" key="8">
    <source>
        <dbReference type="PROSITE" id="PS51471"/>
    </source>
</evidence>
<feature type="binding site" evidence="7">
    <location>
        <position position="96"/>
    </location>
    <ligand>
        <name>Fe cation</name>
        <dbReference type="ChEBI" id="CHEBI:24875"/>
    </ligand>
</feature>
<dbReference type="Pfam" id="PF13640">
    <property type="entry name" value="2OG-FeII_Oxy_3"/>
    <property type="match status" value="1"/>
</dbReference>
<dbReference type="InterPro" id="IPR044862">
    <property type="entry name" value="Pro_4_hyd_alph_FE2OG_OXY"/>
</dbReference>
<evidence type="ECO:0000256" key="2">
    <source>
        <dbReference type="ARBA" id="ARBA00022723"/>
    </source>
</evidence>
<gene>
    <name evidence="9" type="ORF">QQ91_017225</name>
</gene>
<evidence type="ECO:0000256" key="5">
    <source>
        <dbReference type="ARBA" id="ARBA00023002"/>
    </source>
</evidence>
<dbReference type="EMBL" id="JTHE02000003">
    <property type="protein sequence ID" value="NEV68845.1"/>
    <property type="molecule type" value="Genomic_DNA"/>
</dbReference>
<dbReference type="GO" id="GO:0031418">
    <property type="term" value="F:L-ascorbic acid binding"/>
    <property type="evidence" value="ECO:0007669"/>
    <property type="project" value="UniProtKB-KW"/>
</dbReference>
<keyword evidence="2 7" id="KW-0479">Metal-binding</keyword>
<sequence>MIFQIPHVLSDQELEQVRLALSEAEFIDGKLTAGWYAKEVKHNRQVQGDDGEEIRALIKSALLRHPLFQAAVRPKHIHSLLLSRYEIGMDYGRHTDNALMGQYRSDVSFTVFLSEPDAYQGGELVMEGADDEQCYKYPAGAAIAYPASTLHRVNPVTSGVRLAAVGWVQSWVKDPAQREILFDLDTVRRSLYAQSGKTDEFDLLCKSLANLIRRWSV</sequence>
<reference evidence="9" key="2">
    <citation type="journal article" date="2015" name="Genome Announc.">
        <title>Draft Genome Sequence of Filamentous Marine Cyanobacterium Lyngbya confervoides Strain BDU141951.</title>
        <authorList>
            <person name="Chandrababunaidu M.M."/>
            <person name="Sen D."/>
            <person name="Tripathy S."/>
        </authorList>
    </citation>
    <scope>NUCLEOTIDE SEQUENCE</scope>
    <source>
        <strain evidence="9">BDU141951</strain>
    </source>
</reference>
<evidence type="ECO:0000256" key="4">
    <source>
        <dbReference type="ARBA" id="ARBA00022964"/>
    </source>
</evidence>
<proteinExistence type="inferred from homology"/>